<reference evidence="2" key="1">
    <citation type="submission" date="2024-02" db="UniProtKB">
        <authorList>
            <consortium name="WormBaseParasite"/>
        </authorList>
    </citation>
    <scope>IDENTIFICATION</scope>
</reference>
<sequence length="374" mass="42656">MKWPTFVEPAFNPLSRLHLSSLKDNMMNHPSMGYFMNASDEAKFDFPKWSHQGAKKKNPRRSNFNQMTQGKILLQLKENVHGERPAGTVNAKHNFAGKTMLKLKPKNLMPEKLDTESKSGAPEIGPQECSEEQMTTEKILLQMKEPQQQKIMNYFMPTKQGKPSFGHTEPCHINCGKVLLDRRESRGTKYFVEQKVDVKQQWTPNGAMFGNGDGFALSEHTTNKLGLQDKPLYERRHNTIEPLSAYATITKRNFVPRPSPNPFFLTPTRTRQAFAGNHIEDWSDQHIFERRGCKITTLTLLQTPNRPCMPYAGRDSPHSPIVKARFSPQFVRAQQSSSPSWLLAQNVAEFALESPQSLRGFGSPANRRANNFFH</sequence>
<evidence type="ECO:0000313" key="1">
    <source>
        <dbReference type="Proteomes" id="UP000887575"/>
    </source>
</evidence>
<proteinExistence type="predicted"/>
<evidence type="ECO:0000313" key="2">
    <source>
        <dbReference type="WBParaSite" id="MBELARI_LOCUS21855"/>
    </source>
</evidence>
<accession>A0AAF3F660</accession>
<dbReference type="Proteomes" id="UP000887575">
    <property type="component" value="Unassembled WGS sequence"/>
</dbReference>
<protein>
    <submittedName>
        <fullName evidence="2">Uncharacterized protein</fullName>
    </submittedName>
</protein>
<dbReference type="WBParaSite" id="MBELARI_LOCUS21855">
    <property type="protein sequence ID" value="MBELARI_LOCUS21855"/>
    <property type="gene ID" value="MBELARI_LOCUS21855"/>
</dbReference>
<name>A0AAF3F660_9BILA</name>
<dbReference type="AlphaFoldDB" id="A0AAF3F660"/>
<organism evidence="1 2">
    <name type="scientific">Mesorhabditis belari</name>
    <dbReference type="NCBI Taxonomy" id="2138241"/>
    <lineage>
        <taxon>Eukaryota</taxon>
        <taxon>Metazoa</taxon>
        <taxon>Ecdysozoa</taxon>
        <taxon>Nematoda</taxon>
        <taxon>Chromadorea</taxon>
        <taxon>Rhabditida</taxon>
        <taxon>Rhabditina</taxon>
        <taxon>Rhabditomorpha</taxon>
        <taxon>Rhabditoidea</taxon>
        <taxon>Rhabditidae</taxon>
        <taxon>Mesorhabditinae</taxon>
        <taxon>Mesorhabditis</taxon>
    </lineage>
</organism>
<keyword evidence="1" id="KW-1185">Reference proteome</keyword>